<gene>
    <name evidence="7" type="primary">pgl</name>
    <name evidence="9" type="ORF">HMPREF9997_01085</name>
</gene>
<dbReference type="EC" id="3.1.1.31" evidence="5 7"/>
<dbReference type="NCBIfam" id="TIGR01198">
    <property type="entry name" value="pgl"/>
    <property type="match status" value="1"/>
</dbReference>
<dbReference type="PANTHER" id="PTHR11054:SF0">
    <property type="entry name" value="6-PHOSPHOGLUCONOLACTONASE"/>
    <property type="match status" value="1"/>
</dbReference>
<dbReference type="GO" id="GO:0005975">
    <property type="term" value="P:carbohydrate metabolic process"/>
    <property type="evidence" value="ECO:0007669"/>
    <property type="project" value="UniProtKB-UniRule"/>
</dbReference>
<evidence type="ECO:0000313" key="10">
    <source>
        <dbReference type="Proteomes" id="UP000010445"/>
    </source>
</evidence>
<reference evidence="9 10" key="1">
    <citation type="submission" date="2012-05" db="EMBL/GenBank/DDBJ databases">
        <authorList>
            <person name="Weinstock G."/>
            <person name="Sodergren E."/>
            <person name="Lobos E.A."/>
            <person name="Fulton L."/>
            <person name="Fulton R."/>
            <person name="Courtney L."/>
            <person name="Fronick C."/>
            <person name="O'Laughlin M."/>
            <person name="Godfrey J."/>
            <person name="Wilson R.M."/>
            <person name="Miner T."/>
            <person name="Farmer C."/>
            <person name="Delehaunty K."/>
            <person name="Cordes M."/>
            <person name="Minx P."/>
            <person name="Tomlinson C."/>
            <person name="Chen J."/>
            <person name="Wollam A."/>
            <person name="Pepin K.H."/>
            <person name="Bhonagiri V."/>
            <person name="Zhang X."/>
            <person name="Suruliraj S."/>
            <person name="Warren W."/>
            <person name="Mitreva M."/>
            <person name="Mardis E.R."/>
            <person name="Wilson R.K."/>
        </authorList>
    </citation>
    <scope>NUCLEOTIDE SEQUENCE [LARGE SCALE GENOMIC DNA]</scope>
    <source>
        <strain evidence="9 10">F0235</strain>
    </source>
</reference>
<dbReference type="InterPro" id="IPR005900">
    <property type="entry name" value="6-phosphogluconolactonase_DevB"/>
</dbReference>
<dbReference type="Proteomes" id="UP000010445">
    <property type="component" value="Unassembled WGS sequence"/>
</dbReference>
<dbReference type="RefSeq" id="WP_006063323.1">
    <property type="nucleotide sequence ID" value="NZ_KB290831.1"/>
</dbReference>
<dbReference type="eggNOG" id="COG0363">
    <property type="taxonomic scope" value="Bacteria"/>
</dbReference>
<name>L1MHQ3_9CORY</name>
<evidence type="ECO:0000313" key="9">
    <source>
        <dbReference type="EMBL" id="EKX90590.1"/>
    </source>
</evidence>
<organism evidence="9 10">
    <name type="scientific">Corynebacterium durum F0235</name>
    <dbReference type="NCBI Taxonomy" id="1035195"/>
    <lineage>
        <taxon>Bacteria</taxon>
        <taxon>Bacillati</taxon>
        <taxon>Actinomycetota</taxon>
        <taxon>Actinomycetes</taxon>
        <taxon>Mycobacteriales</taxon>
        <taxon>Corynebacteriaceae</taxon>
        <taxon>Corynebacterium</taxon>
    </lineage>
</organism>
<dbReference type="Gene3D" id="3.40.50.1360">
    <property type="match status" value="1"/>
</dbReference>
<dbReference type="OrthoDB" id="9810967at2"/>
<evidence type="ECO:0000256" key="1">
    <source>
        <dbReference type="ARBA" id="ARBA00000832"/>
    </source>
</evidence>
<sequence>MPTTVVPVADRAELTREAALRTWNLIIDAQGRGDGYARIVLTGGGAGIGTLRDILALHQSALAQSDSFPTPVVDWNRVHVFFGDERNVAVNDPESNEGQAREALLDHVGIPEDNIHGWRFGELSLEDGVTAYEGVLAQYAPKGFDLHLLGMGHEGHMNSLFPHTDAVRETERLVLAVTDSPKPPAERGTLTLPAVAQADHVWLLIDGAAKAEAAAHVIAESPAEDWPAAGAHGRKETLVFLADDAAKAGA</sequence>
<dbReference type="EMBL" id="AMEM01000017">
    <property type="protein sequence ID" value="EKX90590.1"/>
    <property type="molecule type" value="Genomic_DNA"/>
</dbReference>
<dbReference type="SUPFAM" id="SSF100950">
    <property type="entry name" value="NagB/RpiA/CoA transferase-like"/>
    <property type="match status" value="1"/>
</dbReference>
<dbReference type="PANTHER" id="PTHR11054">
    <property type="entry name" value="6-PHOSPHOGLUCONOLACTONASE"/>
    <property type="match status" value="1"/>
</dbReference>
<dbReference type="GO" id="GO:0006098">
    <property type="term" value="P:pentose-phosphate shunt"/>
    <property type="evidence" value="ECO:0007669"/>
    <property type="project" value="UniProtKB-UniPathway"/>
</dbReference>
<keyword evidence="7" id="KW-0378">Hydrolase</keyword>
<dbReference type="HOGENOM" id="CLU_053947_1_1_11"/>
<keyword evidence="10" id="KW-1185">Reference proteome</keyword>
<evidence type="ECO:0000256" key="7">
    <source>
        <dbReference type="RuleBase" id="RU365095"/>
    </source>
</evidence>
<comment type="function">
    <text evidence="2 7">Hydrolysis of 6-phosphogluconolactone to 6-phosphogluconate.</text>
</comment>
<dbReference type="InterPro" id="IPR006148">
    <property type="entry name" value="Glc/Gal-6P_isomerase"/>
</dbReference>
<evidence type="ECO:0000256" key="4">
    <source>
        <dbReference type="ARBA" id="ARBA00010662"/>
    </source>
</evidence>
<evidence type="ECO:0000256" key="6">
    <source>
        <dbReference type="ARBA" id="ARBA00020337"/>
    </source>
</evidence>
<dbReference type="InterPro" id="IPR039104">
    <property type="entry name" value="6PGL"/>
</dbReference>
<dbReference type="InterPro" id="IPR037171">
    <property type="entry name" value="NagB/RpiA_transferase-like"/>
</dbReference>
<comment type="pathway">
    <text evidence="3 7">Carbohydrate degradation; pentose phosphate pathway; D-ribulose 5-phosphate from D-glucose 6-phosphate (oxidative stage): step 2/3.</text>
</comment>
<dbReference type="AlphaFoldDB" id="L1MHQ3"/>
<protein>
    <recommendedName>
        <fullName evidence="6 7">6-phosphogluconolactonase</fullName>
        <shortName evidence="7">6PGL</shortName>
        <ecNumber evidence="5 7">3.1.1.31</ecNumber>
    </recommendedName>
</protein>
<dbReference type="CDD" id="cd01400">
    <property type="entry name" value="6PGL"/>
    <property type="match status" value="1"/>
</dbReference>
<proteinExistence type="inferred from homology"/>
<dbReference type="UniPathway" id="UPA00115">
    <property type="reaction ID" value="UER00409"/>
</dbReference>
<evidence type="ECO:0000256" key="3">
    <source>
        <dbReference type="ARBA" id="ARBA00004961"/>
    </source>
</evidence>
<dbReference type="STRING" id="1035195.HMPREF9997_01085"/>
<dbReference type="GO" id="GO:0017057">
    <property type="term" value="F:6-phosphogluconolactonase activity"/>
    <property type="evidence" value="ECO:0007669"/>
    <property type="project" value="UniProtKB-UniRule"/>
</dbReference>
<evidence type="ECO:0000256" key="5">
    <source>
        <dbReference type="ARBA" id="ARBA00013198"/>
    </source>
</evidence>
<evidence type="ECO:0000259" key="8">
    <source>
        <dbReference type="Pfam" id="PF01182"/>
    </source>
</evidence>
<dbReference type="PATRIC" id="fig|1035195.3.peg.968"/>
<evidence type="ECO:0000256" key="2">
    <source>
        <dbReference type="ARBA" id="ARBA00002681"/>
    </source>
</evidence>
<comment type="similarity">
    <text evidence="4 7">Belongs to the glucosamine/galactosamine-6-phosphate isomerase family. 6-phosphogluconolactonase subfamily.</text>
</comment>
<comment type="caution">
    <text evidence="9">The sequence shown here is derived from an EMBL/GenBank/DDBJ whole genome shotgun (WGS) entry which is preliminary data.</text>
</comment>
<accession>L1MHQ3</accession>
<feature type="domain" description="Glucosamine/galactosamine-6-phosphate isomerase" evidence="8">
    <location>
        <begin position="10"/>
        <end position="238"/>
    </location>
</feature>
<comment type="catalytic activity">
    <reaction evidence="1 7">
        <text>6-phospho-D-glucono-1,5-lactone + H2O = 6-phospho-D-gluconate + H(+)</text>
        <dbReference type="Rhea" id="RHEA:12556"/>
        <dbReference type="ChEBI" id="CHEBI:15377"/>
        <dbReference type="ChEBI" id="CHEBI:15378"/>
        <dbReference type="ChEBI" id="CHEBI:57955"/>
        <dbReference type="ChEBI" id="CHEBI:58759"/>
        <dbReference type="EC" id="3.1.1.31"/>
    </reaction>
</comment>
<dbReference type="Pfam" id="PF01182">
    <property type="entry name" value="Glucosamine_iso"/>
    <property type="match status" value="1"/>
</dbReference>